<feature type="compositionally biased region" description="Basic residues" evidence="1">
    <location>
        <begin position="142"/>
        <end position="152"/>
    </location>
</feature>
<sequence length="185" mass="21758">MKPVGHSRWQSNKDLDTWPITAIQSCSNTYKRVDACMQTTSTIRQFEVFCTRSHNDWLLATTTGHAEVFYNRVDGGDEIQRREQTRNPSVSNTQDSSPDWVCDCCELQSRLFGKHSKALEQNKHKTRHLAGLSRRRAEAVKNKKKKKEKRRRQQYYKEMIDFLQHHETCYSLESALNDKNSNQQY</sequence>
<evidence type="ECO:0000313" key="3">
    <source>
        <dbReference type="Proteomes" id="UP000784294"/>
    </source>
</evidence>
<dbReference type="AlphaFoldDB" id="A0A448X269"/>
<gene>
    <name evidence="2" type="ORF">PXEA_LOCUS19680</name>
</gene>
<organism evidence="2 3">
    <name type="scientific">Protopolystoma xenopodis</name>
    <dbReference type="NCBI Taxonomy" id="117903"/>
    <lineage>
        <taxon>Eukaryota</taxon>
        <taxon>Metazoa</taxon>
        <taxon>Spiralia</taxon>
        <taxon>Lophotrochozoa</taxon>
        <taxon>Platyhelminthes</taxon>
        <taxon>Monogenea</taxon>
        <taxon>Polyopisthocotylea</taxon>
        <taxon>Polystomatidea</taxon>
        <taxon>Polystomatidae</taxon>
        <taxon>Protopolystoma</taxon>
    </lineage>
</organism>
<dbReference type="EMBL" id="CAAALY010078966">
    <property type="protein sequence ID" value="VEL26240.1"/>
    <property type="molecule type" value="Genomic_DNA"/>
</dbReference>
<feature type="region of interest" description="Disordered" evidence="1">
    <location>
        <begin position="123"/>
        <end position="152"/>
    </location>
</feature>
<proteinExistence type="predicted"/>
<reference evidence="2" key="1">
    <citation type="submission" date="2018-11" db="EMBL/GenBank/DDBJ databases">
        <authorList>
            <consortium name="Pathogen Informatics"/>
        </authorList>
    </citation>
    <scope>NUCLEOTIDE SEQUENCE</scope>
</reference>
<comment type="caution">
    <text evidence="2">The sequence shown here is derived from an EMBL/GenBank/DDBJ whole genome shotgun (WGS) entry which is preliminary data.</text>
</comment>
<protein>
    <submittedName>
        <fullName evidence="2">Uncharacterized protein</fullName>
    </submittedName>
</protein>
<name>A0A448X269_9PLAT</name>
<keyword evidence="3" id="KW-1185">Reference proteome</keyword>
<evidence type="ECO:0000313" key="2">
    <source>
        <dbReference type="EMBL" id="VEL26240.1"/>
    </source>
</evidence>
<evidence type="ECO:0000256" key="1">
    <source>
        <dbReference type="SAM" id="MobiDB-lite"/>
    </source>
</evidence>
<accession>A0A448X269</accession>
<dbReference type="Proteomes" id="UP000784294">
    <property type="component" value="Unassembled WGS sequence"/>
</dbReference>